<dbReference type="KEGG" id="erw:ERWE_CDS_07000"/>
<organism evidence="5 6">
    <name type="scientific">Ehrlichia ruminantium (strain Welgevonden)</name>
    <dbReference type="NCBI Taxonomy" id="254945"/>
    <lineage>
        <taxon>Bacteria</taxon>
        <taxon>Pseudomonadati</taxon>
        <taxon>Pseudomonadota</taxon>
        <taxon>Alphaproteobacteria</taxon>
        <taxon>Rickettsiales</taxon>
        <taxon>Anaplasmataceae</taxon>
        <taxon>Ehrlichia</taxon>
    </lineage>
</organism>
<name>A0A0H3M8X3_EHRRW</name>
<dbReference type="eggNOG" id="COG0546">
    <property type="taxonomic scope" value="Bacteria"/>
</dbReference>
<dbReference type="NCBIfam" id="TIGR01549">
    <property type="entry name" value="HAD-SF-IA-v1"/>
    <property type="match status" value="1"/>
</dbReference>
<dbReference type="HOGENOM" id="CLU_045011_19_3_5"/>
<evidence type="ECO:0000313" key="5">
    <source>
        <dbReference type="EMBL" id="CAI27194.1"/>
    </source>
</evidence>
<accession>A0A0H3M8X3</accession>
<dbReference type="GO" id="GO:0008967">
    <property type="term" value="F:phosphoglycolate phosphatase activity"/>
    <property type="evidence" value="ECO:0007669"/>
    <property type="project" value="UniProtKB-EC"/>
</dbReference>
<dbReference type="Gene3D" id="3.40.50.1000">
    <property type="entry name" value="HAD superfamily/HAD-like"/>
    <property type="match status" value="1"/>
</dbReference>
<gene>
    <name evidence="5" type="primary">gpH</name>
    <name evidence="5" type="ordered locus">ERWE_CDS_07000</name>
</gene>
<comment type="similarity">
    <text evidence="3">Belongs to the HAD-like hydrolase superfamily. CbbY/CbbZ/Gph/YieH family.</text>
</comment>
<evidence type="ECO:0000256" key="2">
    <source>
        <dbReference type="ARBA" id="ARBA00004818"/>
    </source>
</evidence>
<dbReference type="Pfam" id="PF13419">
    <property type="entry name" value="HAD_2"/>
    <property type="match status" value="1"/>
</dbReference>
<dbReference type="AlphaFoldDB" id="A0A0H3M8X3"/>
<dbReference type="RefSeq" id="WP_011155346.1">
    <property type="nucleotide sequence ID" value="NC_005295.2"/>
</dbReference>
<evidence type="ECO:0000313" key="6">
    <source>
        <dbReference type="Proteomes" id="UP000001021"/>
    </source>
</evidence>
<evidence type="ECO:0000256" key="4">
    <source>
        <dbReference type="ARBA" id="ARBA00013078"/>
    </source>
</evidence>
<dbReference type="EC" id="3.1.3.18" evidence="4"/>
<dbReference type="GeneID" id="33058271"/>
<dbReference type="Proteomes" id="UP000001021">
    <property type="component" value="Chromosome"/>
</dbReference>
<protein>
    <recommendedName>
        <fullName evidence="4">phosphoglycolate phosphatase</fullName>
        <ecNumber evidence="4">3.1.3.18</ecNumber>
    </recommendedName>
</protein>
<comment type="catalytic activity">
    <reaction evidence="1">
        <text>2-phosphoglycolate + H2O = glycolate + phosphate</text>
        <dbReference type="Rhea" id="RHEA:14369"/>
        <dbReference type="ChEBI" id="CHEBI:15377"/>
        <dbReference type="ChEBI" id="CHEBI:29805"/>
        <dbReference type="ChEBI" id="CHEBI:43474"/>
        <dbReference type="ChEBI" id="CHEBI:58033"/>
        <dbReference type="EC" id="3.1.3.18"/>
    </reaction>
</comment>
<reference evidence="5 6" key="1">
    <citation type="journal article" date="2006" name="J. Bacteriol.">
        <title>Comparative genomic analysis of three strains of Ehrlichia ruminantium reveals an active process of genome size plasticity.</title>
        <authorList>
            <person name="Frutos R."/>
            <person name="Viari A."/>
            <person name="Ferraz C."/>
            <person name="Morgat A."/>
            <person name="Eychenie S."/>
            <person name="Kandassami Y."/>
            <person name="Chantal I."/>
            <person name="Bensaid A."/>
            <person name="Coissac E."/>
            <person name="Vachiery N."/>
            <person name="Demaille J."/>
            <person name="Martinez D."/>
        </authorList>
    </citation>
    <scope>NUCLEOTIDE SEQUENCE [LARGE SCALE GENOMIC DNA]</scope>
    <source>
        <strain evidence="5 6">Welgevonden</strain>
    </source>
</reference>
<dbReference type="SFLD" id="SFLDG01129">
    <property type="entry name" value="C1.5:_HAD__Beta-PGM__Phosphata"/>
    <property type="match status" value="1"/>
</dbReference>
<dbReference type="KEGG" id="eru:Erum6670"/>
<dbReference type="InterPro" id="IPR006439">
    <property type="entry name" value="HAD-SF_hydro_IA"/>
</dbReference>
<comment type="pathway">
    <text evidence="2">Organic acid metabolism; glycolate biosynthesis; glycolate from 2-phosphoglycolate: step 1/1.</text>
</comment>
<dbReference type="PANTHER" id="PTHR43434">
    <property type="entry name" value="PHOSPHOGLYCOLATE PHOSPHATASE"/>
    <property type="match status" value="1"/>
</dbReference>
<dbReference type="SUPFAM" id="SSF56784">
    <property type="entry name" value="HAD-like"/>
    <property type="match status" value="1"/>
</dbReference>
<dbReference type="PANTHER" id="PTHR43434:SF1">
    <property type="entry name" value="PHOSPHOGLYCOLATE PHOSPHATASE"/>
    <property type="match status" value="1"/>
</dbReference>
<dbReference type="InterPro" id="IPR041492">
    <property type="entry name" value="HAD_2"/>
</dbReference>
<sequence>MKQPIAVIFDWYNTLIDTKVNIDRPTFYQVLNRMGYKDVNLNTVSDSTILKYLAMLLGDRWEEGVALYENSLEKSQKLDNFVLNDGAIELLDTLKGNNITMAIVSNKNGKSLRSEIHNKNLSHYFNSIIGSGDTASTKPSPEPVLTALAYLNIQPSKNVFFIGDSISDIQSATDAGCLPIRYGNCSTKDNVLSFKNFNEINKFICQLLSL</sequence>
<dbReference type="SFLD" id="SFLDG01135">
    <property type="entry name" value="C1.5.6:_HAD__Beta-PGM__Phospha"/>
    <property type="match status" value="1"/>
</dbReference>
<dbReference type="InterPro" id="IPR036412">
    <property type="entry name" value="HAD-like_sf"/>
</dbReference>
<keyword evidence="6" id="KW-1185">Reference proteome</keyword>
<dbReference type="InterPro" id="IPR050155">
    <property type="entry name" value="HAD-like_hydrolase_sf"/>
</dbReference>
<dbReference type="InterPro" id="IPR023214">
    <property type="entry name" value="HAD_sf"/>
</dbReference>
<dbReference type="GO" id="GO:0006281">
    <property type="term" value="P:DNA repair"/>
    <property type="evidence" value="ECO:0007669"/>
    <property type="project" value="TreeGrafter"/>
</dbReference>
<dbReference type="SFLD" id="SFLDS00003">
    <property type="entry name" value="Haloacid_Dehalogenase"/>
    <property type="match status" value="1"/>
</dbReference>
<evidence type="ECO:0000256" key="1">
    <source>
        <dbReference type="ARBA" id="ARBA00000830"/>
    </source>
</evidence>
<evidence type="ECO:0000256" key="3">
    <source>
        <dbReference type="ARBA" id="ARBA00006171"/>
    </source>
</evidence>
<dbReference type="Gene3D" id="1.10.150.730">
    <property type="match status" value="1"/>
</dbReference>
<proteinExistence type="inferred from homology"/>
<dbReference type="EMBL" id="CR925678">
    <property type="protein sequence ID" value="CAI27194.1"/>
    <property type="molecule type" value="Genomic_DNA"/>
</dbReference>